<proteinExistence type="predicted"/>
<gene>
    <name evidence="2" type="ORF">AMYX_35440</name>
</gene>
<sequence>MDAALQTRILACPTLPSIPAVALEVVRTCQEDEVDLRRLVGVLEKDPALTAKILRLANSASLAARSQVTTLSRALTLLGTNSVLTLALSFTLVSSRRRGVSDGFDHDRHWRRALMAAASARALAAGRDVDREELFLCALLQDLGMLALAEAVPEDYGLIVAASEGDHARLVELEREALGTDHAEVTAFLAARWDLPELVVETGRGSHDPALARAGRPEVVDAVGCVHLSGLMADVFDGAEPARAHAAGARLLGLSPDALHAALASAGEALPEVTSVFEVSLTDAAQVEDVLRRAQQALLRVRALAEA</sequence>
<feature type="domain" description="HDOD" evidence="1">
    <location>
        <begin position="15"/>
        <end position="209"/>
    </location>
</feature>
<comment type="caution">
    <text evidence="2">The sequence shown here is derived from an EMBL/GenBank/DDBJ whole genome shotgun (WGS) entry which is preliminary data.</text>
</comment>
<dbReference type="Gene3D" id="1.10.3210.10">
    <property type="entry name" value="Hypothetical protein af1432"/>
    <property type="match status" value="1"/>
</dbReference>
<accession>A0A7I9VQW0</accession>
<evidence type="ECO:0000259" key="1">
    <source>
        <dbReference type="PROSITE" id="PS51833"/>
    </source>
</evidence>
<dbReference type="InterPro" id="IPR052340">
    <property type="entry name" value="RNase_Y/CdgJ"/>
</dbReference>
<protein>
    <recommendedName>
        <fullName evidence="1">HDOD domain-containing protein</fullName>
    </recommendedName>
</protein>
<dbReference type="Pfam" id="PF08668">
    <property type="entry name" value="HDOD"/>
    <property type="match status" value="1"/>
</dbReference>
<keyword evidence="3" id="KW-1185">Reference proteome</keyword>
<evidence type="ECO:0000313" key="3">
    <source>
        <dbReference type="Proteomes" id="UP000503640"/>
    </source>
</evidence>
<name>A0A7I9VQW0_9BACT</name>
<dbReference type="PANTHER" id="PTHR33525">
    <property type="match status" value="1"/>
</dbReference>
<dbReference type="SUPFAM" id="SSF109604">
    <property type="entry name" value="HD-domain/PDEase-like"/>
    <property type="match status" value="1"/>
</dbReference>
<dbReference type="Proteomes" id="UP000503640">
    <property type="component" value="Unassembled WGS sequence"/>
</dbReference>
<dbReference type="PANTHER" id="PTHR33525:SF3">
    <property type="entry name" value="RIBONUCLEASE Y"/>
    <property type="match status" value="1"/>
</dbReference>
<evidence type="ECO:0000313" key="2">
    <source>
        <dbReference type="EMBL" id="GEJ58803.1"/>
    </source>
</evidence>
<dbReference type="AlphaFoldDB" id="A0A7I9VQW0"/>
<dbReference type="InterPro" id="IPR013976">
    <property type="entry name" value="HDOD"/>
</dbReference>
<organism evidence="2 3">
    <name type="scientific">Anaeromyxobacter diazotrophicus</name>
    <dbReference type="NCBI Taxonomy" id="2590199"/>
    <lineage>
        <taxon>Bacteria</taxon>
        <taxon>Pseudomonadati</taxon>
        <taxon>Myxococcota</taxon>
        <taxon>Myxococcia</taxon>
        <taxon>Myxococcales</taxon>
        <taxon>Cystobacterineae</taxon>
        <taxon>Anaeromyxobacteraceae</taxon>
        <taxon>Anaeromyxobacter</taxon>
    </lineage>
</organism>
<reference evidence="3" key="1">
    <citation type="journal article" date="2020" name="Appl. Environ. Microbiol.">
        <title>Diazotrophic Anaeromyxobacter Isolates from Soils.</title>
        <authorList>
            <person name="Masuda Y."/>
            <person name="Yamanaka H."/>
            <person name="Xu Z.X."/>
            <person name="Shiratori Y."/>
            <person name="Aono T."/>
            <person name="Amachi S."/>
            <person name="Senoo K."/>
            <person name="Itoh H."/>
        </authorList>
    </citation>
    <scope>NUCLEOTIDE SEQUENCE [LARGE SCALE GENOMIC DNA]</scope>
    <source>
        <strain evidence="3">R267</strain>
    </source>
</reference>
<dbReference type="RefSeq" id="WP_176067712.1">
    <property type="nucleotide sequence ID" value="NZ_BJTG01000009.1"/>
</dbReference>
<dbReference type="EMBL" id="BJTG01000009">
    <property type="protein sequence ID" value="GEJ58803.1"/>
    <property type="molecule type" value="Genomic_DNA"/>
</dbReference>
<dbReference type="PROSITE" id="PS51833">
    <property type="entry name" value="HDOD"/>
    <property type="match status" value="1"/>
</dbReference>